<dbReference type="EMBL" id="KV454485">
    <property type="protein sequence ID" value="ODV59710.1"/>
    <property type="molecule type" value="Genomic_DNA"/>
</dbReference>
<feature type="compositionally biased region" description="Low complexity" evidence="2">
    <location>
        <begin position="380"/>
        <end position="391"/>
    </location>
</feature>
<proteinExistence type="predicted"/>
<protein>
    <submittedName>
        <fullName evidence="3">Uncharacterized protein</fullName>
    </submittedName>
</protein>
<dbReference type="GO" id="GO:0042175">
    <property type="term" value="C:nuclear outer membrane-endoplasmic reticulum membrane network"/>
    <property type="evidence" value="ECO:0007669"/>
    <property type="project" value="TreeGrafter"/>
</dbReference>
<gene>
    <name evidence="3" type="ORF">ASCRUDRAFT_27629</name>
</gene>
<dbReference type="Proteomes" id="UP000095038">
    <property type="component" value="Unassembled WGS sequence"/>
</dbReference>
<organism evidence="3 4">
    <name type="scientific">Ascoidea rubescens DSM 1968</name>
    <dbReference type="NCBI Taxonomy" id="1344418"/>
    <lineage>
        <taxon>Eukaryota</taxon>
        <taxon>Fungi</taxon>
        <taxon>Dikarya</taxon>
        <taxon>Ascomycota</taxon>
        <taxon>Saccharomycotina</taxon>
        <taxon>Saccharomycetes</taxon>
        <taxon>Ascoideaceae</taxon>
        <taxon>Ascoidea</taxon>
    </lineage>
</organism>
<dbReference type="FunCoup" id="A0A1D2VDX1">
    <property type="interactions" value="203"/>
</dbReference>
<dbReference type="AlphaFoldDB" id="A0A1D2VDX1"/>
<dbReference type="RefSeq" id="XP_020046017.1">
    <property type="nucleotide sequence ID" value="XM_020190011.1"/>
</dbReference>
<feature type="coiled-coil region" evidence="1">
    <location>
        <begin position="9"/>
        <end position="76"/>
    </location>
</feature>
<reference evidence="4" key="1">
    <citation type="submission" date="2016-05" db="EMBL/GenBank/DDBJ databases">
        <title>Comparative genomics of biotechnologically important yeasts.</title>
        <authorList>
            <consortium name="DOE Joint Genome Institute"/>
            <person name="Riley R."/>
            <person name="Haridas S."/>
            <person name="Wolfe K.H."/>
            <person name="Lopes M.R."/>
            <person name="Hittinger C.T."/>
            <person name="Goker M."/>
            <person name="Salamov A."/>
            <person name="Wisecaver J."/>
            <person name="Long T.M."/>
            <person name="Aerts A.L."/>
            <person name="Barry K."/>
            <person name="Choi C."/>
            <person name="Clum A."/>
            <person name="Coughlan A.Y."/>
            <person name="Deshpande S."/>
            <person name="Douglass A.P."/>
            <person name="Hanson S.J."/>
            <person name="Klenk H.-P."/>
            <person name="Labutti K."/>
            <person name="Lapidus A."/>
            <person name="Lindquist E."/>
            <person name="Lipzen A."/>
            <person name="Meier-Kolthoff J.P."/>
            <person name="Ohm R.A."/>
            <person name="Otillar R.P."/>
            <person name="Pangilinan J."/>
            <person name="Peng Y."/>
            <person name="Rokas A."/>
            <person name="Rosa C.A."/>
            <person name="Scheuner C."/>
            <person name="Sibirny A.A."/>
            <person name="Slot J.C."/>
            <person name="Stielow J.B."/>
            <person name="Sun H."/>
            <person name="Kurtzman C.P."/>
            <person name="Blackwell M."/>
            <person name="Grigoriev I.V."/>
            <person name="Jeffries T.W."/>
        </authorList>
    </citation>
    <scope>NUCLEOTIDE SEQUENCE [LARGE SCALE GENOMIC DNA]</scope>
    <source>
        <strain evidence="4">DSM 1968</strain>
    </source>
</reference>
<evidence type="ECO:0000313" key="3">
    <source>
        <dbReference type="EMBL" id="ODV59710.1"/>
    </source>
</evidence>
<evidence type="ECO:0000313" key="4">
    <source>
        <dbReference type="Proteomes" id="UP000095038"/>
    </source>
</evidence>
<evidence type="ECO:0000256" key="2">
    <source>
        <dbReference type="SAM" id="MobiDB-lite"/>
    </source>
</evidence>
<feature type="non-terminal residue" evidence="3">
    <location>
        <position position="428"/>
    </location>
</feature>
<dbReference type="GeneID" id="30963647"/>
<name>A0A1D2VDX1_9ASCO</name>
<dbReference type="InParanoid" id="A0A1D2VDX1"/>
<dbReference type="PANTHER" id="PTHR31027">
    <property type="entry name" value="NUCLEAR SEGREGATION PROTEIN BFR1"/>
    <property type="match status" value="1"/>
</dbReference>
<dbReference type="InterPro" id="IPR039604">
    <property type="entry name" value="Bfr1"/>
</dbReference>
<sequence>RKYVKGPDAAAHKKKLEAVYQEIKSIDEKLSKLNNQISNLSINNVKSSQSNEPLSKDELKKKIDKLKTDQNTYNSKKTSLQNSIHSNELELKKKIADLNNLKSGSKLYKTYNFKSIDQINDKIAEIQSLLDSGSLKIVDEKKKLKEINSLKKFKLDFNNFDSHQKKIDAQSSEISELKSALTTLNKSYNINQINSQFSDYKSQLQSIYDSNRSSYLKKNTLIESKRSLINEKNTKYDQLSTLKKNYDLSYSKFLKDLKSEQKRYQSKEKILVKLSNLFEKKKNVQNDLLIYKNKGLLIQNLIRYFANLINKKLPDDLLNNLNSNNNNISTINHIDDTINKNIPKRKIEMYDDLQIIKKDQEIFFKGSKTSKKNKHKNNSKNHNQNSSASSSKFTLEPDILLGLSELNITVPLSKDDCDRVIDELIQAL</sequence>
<keyword evidence="1" id="KW-0175">Coiled coil</keyword>
<dbReference type="GO" id="GO:1990904">
    <property type="term" value="C:ribonucleoprotein complex"/>
    <property type="evidence" value="ECO:0007669"/>
    <property type="project" value="TreeGrafter"/>
</dbReference>
<dbReference type="STRING" id="1344418.A0A1D2VDX1"/>
<dbReference type="OrthoDB" id="2195113at2759"/>
<evidence type="ECO:0000256" key="1">
    <source>
        <dbReference type="SAM" id="Coils"/>
    </source>
</evidence>
<dbReference type="GO" id="GO:0005783">
    <property type="term" value="C:endoplasmic reticulum"/>
    <property type="evidence" value="ECO:0007669"/>
    <property type="project" value="TreeGrafter"/>
</dbReference>
<accession>A0A1D2VDX1</accession>
<feature type="non-terminal residue" evidence="3">
    <location>
        <position position="1"/>
    </location>
</feature>
<dbReference type="GO" id="GO:0003729">
    <property type="term" value="F:mRNA binding"/>
    <property type="evidence" value="ECO:0007669"/>
    <property type="project" value="TreeGrafter"/>
</dbReference>
<feature type="region of interest" description="Disordered" evidence="2">
    <location>
        <begin position="367"/>
        <end position="391"/>
    </location>
</feature>
<keyword evidence="4" id="KW-1185">Reference proteome</keyword>
<dbReference type="GO" id="GO:0008298">
    <property type="term" value="P:intracellular mRNA localization"/>
    <property type="evidence" value="ECO:0007669"/>
    <property type="project" value="TreeGrafter"/>
</dbReference>
<feature type="compositionally biased region" description="Basic residues" evidence="2">
    <location>
        <begin position="368"/>
        <end position="379"/>
    </location>
</feature>
<dbReference type="PANTHER" id="PTHR31027:SF2">
    <property type="entry name" value="LEBERCILIN DOMAIN-CONTAINING PROTEIN"/>
    <property type="match status" value="1"/>
</dbReference>